<accession>A0A248UE13</accession>
<dbReference type="PANTHER" id="PTHR35342">
    <property type="entry name" value="TRICARBOXYLIC TRANSPORT PROTEIN"/>
    <property type="match status" value="1"/>
</dbReference>
<feature type="transmembrane region" description="Helical" evidence="1">
    <location>
        <begin position="414"/>
        <end position="434"/>
    </location>
</feature>
<gene>
    <name evidence="3" type="ORF">CES85_5710</name>
</gene>
<feature type="transmembrane region" description="Helical" evidence="1">
    <location>
        <begin position="355"/>
        <end position="381"/>
    </location>
</feature>
<dbReference type="AlphaFoldDB" id="A0A248UE13"/>
<dbReference type="PANTHER" id="PTHR35342:SF5">
    <property type="entry name" value="TRICARBOXYLIC TRANSPORT PROTEIN"/>
    <property type="match status" value="1"/>
</dbReference>
<dbReference type="EMBL" id="CP022603">
    <property type="protein sequence ID" value="ASV84906.1"/>
    <property type="molecule type" value="Genomic_DNA"/>
</dbReference>
<feature type="transmembrane region" description="Helical" evidence="1">
    <location>
        <begin position="18"/>
        <end position="43"/>
    </location>
</feature>
<evidence type="ECO:0000313" key="4">
    <source>
        <dbReference type="Proteomes" id="UP000215256"/>
    </source>
</evidence>
<feature type="transmembrane region" description="Helical" evidence="1">
    <location>
        <begin position="387"/>
        <end position="407"/>
    </location>
</feature>
<feature type="transmembrane region" description="Helical" evidence="1">
    <location>
        <begin position="109"/>
        <end position="131"/>
    </location>
</feature>
<dbReference type="OrthoDB" id="9806425at2"/>
<keyword evidence="1" id="KW-0472">Membrane</keyword>
<protein>
    <submittedName>
        <fullName evidence="3">Tripartite tricarboxylate transporter TctA family protein</fullName>
    </submittedName>
</protein>
<dbReference type="Proteomes" id="UP000215256">
    <property type="component" value="Chromosome 2"/>
</dbReference>
<keyword evidence="1" id="KW-1133">Transmembrane helix</keyword>
<dbReference type="RefSeq" id="WP_095445527.1">
    <property type="nucleotide sequence ID" value="NZ_CP022603.1"/>
</dbReference>
<dbReference type="Pfam" id="PF01970">
    <property type="entry name" value="TctA"/>
    <property type="match status" value="1"/>
</dbReference>
<keyword evidence="1" id="KW-0812">Transmembrane</keyword>
<feature type="domain" description="DUF112" evidence="2">
    <location>
        <begin position="19"/>
        <end position="439"/>
    </location>
</feature>
<name>A0A248UE13_9HYPH</name>
<feature type="transmembrane region" description="Helical" evidence="1">
    <location>
        <begin position="196"/>
        <end position="219"/>
    </location>
</feature>
<reference evidence="3 4" key="1">
    <citation type="submission" date="2017-07" db="EMBL/GenBank/DDBJ databases">
        <title>Phylogenetic study on the rhizospheric bacterium Ochrobactrum sp. A44.</title>
        <authorList>
            <person name="Krzyzanowska D.M."/>
            <person name="Ossowicki A."/>
            <person name="Rajewska M."/>
            <person name="Maciag T."/>
            <person name="Kaczynski Z."/>
            <person name="Czerwicka M."/>
            <person name="Jafra S."/>
        </authorList>
    </citation>
    <scope>NUCLEOTIDE SEQUENCE [LARGE SCALE GENOMIC DNA]</scope>
    <source>
        <strain evidence="3 4">A44</strain>
    </source>
</reference>
<feature type="transmembrane region" description="Helical" evidence="1">
    <location>
        <begin position="322"/>
        <end position="343"/>
    </location>
</feature>
<feature type="transmembrane region" description="Helical" evidence="1">
    <location>
        <begin position="257"/>
        <end position="282"/>
    </location>
</feature>
<organism evidence="3 4">
    <name type="scientific">Ochrobactrum quorumnocens</name>
    <dbReference type="NCBI Taxonomy" id="271865"/>
    <lineage>
        <taxon>Bacteria</taxon>
        <taxon>Pseudomonadati</taxon>
        <taxon>Pseudomonadota</taxon>
        <taxon>Alphaproteobacteria</taxon>
        <taxon>Hyphomicrobiales</taxon>
        <taxon>Brucellaceae</taxon>
        <taxon>Brucella/Ochrobactrum group</taxon>
        <taxon>Ochrobactrum</taxon>
    </lineage>
</organism>
<proteinExistence type="predicted"/>
<evidence type="ECO:0000256" key="1">
    <source>
        <dbReference type="SAM" id="Phobius"/>
    </source>
</evidence>
<feature type="transmembrane region" description="Helical" evidence="1">
    <location>
        <begin position="168"/>
        <end position="190"/>
    </location>
</feature>
<dbReference type="InterPro" id="IPR002823">
    <property type="entry name" value="DUF112_TM"/>
</dbReference>
<evidence type="ECO:0000313" key="3">
    <source>
        <dbReference type="EMBL" id="ASV84906.1"/>
    </source>
</evidence>
<sequence>MDLTSIAAGFSVALSFEALLFCFIGVTIGTFVGALPGIGALAAISMCLPLTLYLEPTTALIMLAGIFYGSQYGSSISSILINIPGTATAAVTCLDGYPMAQQGRAGQALFITAVASFVGGSLAIILLMLFAPTLARVSIHFNSADYFSVMLFALVASSSAGDGSPIKGISMVLLGIVLGLVGTDVTSGYYRFTFGLFHLTDGISLVALAMGLFGVVEILNSIGQKYTVRVDPKSITVRGMIPTLSEMRRSLMPTLRGSFFGSVMGILPGTGATIATFISYIAEKRIAKHPEQFGKGAIEGVAAPEAANNAAVQAAFIPTLSLGIPGDAVMAILLGAMLLHGVTPGPQLISEHPDMFWGLVASFWVGNVLLLVLNIPLIGIWVRLLSIPYYVLYPAMLFFICIGVFSIRGSTFDVAVCVVAGVLGYALTAMRYPIVPLLLGFILGPMIEENFRRTMLISAGNPSVLVERPISAVFLSLSLLILLAPPLLKTIGGVPRLSRGKRRKTSV</sequence>
<evidence type="ECO:0000259" key="2">
    <source>
        <dbReference type="Pfam" id="PF01970"/>
    </source>
</evidence>
<dbReference type="KEGG" id="och:CES85_5710"/>
<feature type="transmembrane region" description="Helical" evidence="1">
    <location>
        <begin position="50"/>
        <end position="70"/>
    </location>
</feature>